<dbReference type="Proteomes" id="UP000236732">
    <property type="component" value="Unassembled WGS sequence"/>
</dbReference>
<dbReference type="Pfam" id="PF17784">
    <property type="entry name" value="Sulfotransfer_4"/>
    <property type="match status" value="1"/>
</dbReference>
<organism evidence="2 3">
    <name type="scientific">Nonomuraea solani</name>
    <dbReference type="NCBI Taxonomy" id="1144553"/>
    <lineage>
        <taxon>Bacteria</taxon>
        <taxon>Bacillati</taxon>
        <taxon>Actinomycetota</taxon>
        <taxon>Actinomycetes</taxon>
        <taxon>Streptosporangiales</taxon>
        <taxon>Streptosporangiaceae</taxon>
        <taxon>Nonomuraea</taxon>
    </lineage>
</organism>
<dbReference type="EMBL" id="FNVT01000013">
    <property type="protein sequence ID" value="SEG99483.1"/>
    <property type="molecule type" value="Genomic_DNA"/>
</dbReference>
<evidence type="ECO:0000256" key="1">
    <source>
        <dbReference type="SAM" id="MobiDB-lite"/>
    </source>
</evidence>
<dbReference type="InterPro" id="IPR027417">
    <property type="entry name" value="P-loop_NTPase"/>
</dbReference>
<accession>A0A1H6EQ09</accession>
<feature type="compositionally biased region" description="Basic and acidic residues" evidence="1">
    <location>
        <begin position="40"/>
        <end position="50"/>
    </location>
</feature>
<evidence type="ECO:0000313" key="3">
    <source>
        <dbReference type="Proteomes" id="UP000236732"/>
    </source>
</evidence>
<feature type="region of interest" description="Disordered" evidence="1">
    <location>
        <begin position="28"/>
        <end position="50"/>
    </location>
</feature>
<dbReference type="PANTHER" id="PTHR36978">
    <property type="entry name" value="P-LOOP CONTAINING NUCLEOTIDE TRIPHOSPHATE HYDROLASE"/>
    <property type="match status" value="1"/>
</dbReference>
<proteinExistence type="predicted"/>
<dbReference type="AlphaFoldDB" id="A0A1H6EQ09"/>
<dbReference type="Gene3D" id="3.40.50.300">
    <property type="entry name" value="P-loop containing nucleotide triphosphate hydrolases"/>
    <property type="match status" value="1"/>
</dbReference>
<name>A0A1H6EQ09_9ACTN</name>
<dbReference type="InterPro" id="IPR040632">
    <property type="entry name" value="Sulfotransfer_4"/>
</dbReference>
<dbReference type="PANTHER" id="PTHR36978:SF4">
    <property type="entry name" value="P-LOOP CONTAINING NUCLEOSIDE TRIPHOSPHATE HYDROLASE PROTEIN"/>
    <property type="match status" value="1"/>
</dbReference>
<gene>
    <name evidence="2" type="ORF">SAMN05444920_11379</name>
</gene>
<sequence length="50" mass="5721">MPAHRLLEWQPADGWEPLCAALDLPVPDEPFPHENTTADMRARIGDLDRR</sequence>
<keyword evidence="3" id="KW-1185">Reference proteome</keyword>
<evidence type="ECO:0000313" key="2">
    <source>
        <dbReference type="EMBL" id="SEG99483.1"/>
    </source>
</evidence>
<reference evidence="2 3" key="1">
    <citation type="submission" date="2016-10" db="EMBL/GenBank/DDBJ databases">
        <authorList>
            <person name="de Groot N.N."/>
        </authorList>
    </citation>
    <scope>NUCLEOTIDE SEQUENCE [LARGE SCALE GENOMIC DNA]</scope>
    <source>
        <strain evidence="2 3">CGMCC 4.7037</strain>
    </source>
</reference>
<protein>
    <submittedName>
        <fullName evidence="2">Uncharacterized protein</fullName>
    </submittedName>
</protein>